<reference evidence="1" key="1">
    <citation type="journal article" date="2025" name="Int. J. Syst. Evol. Microbiol.">
        <title>Inconstantimicrobium mannanitabidum sp. nov., a novel member of the family Clostridiaceae isolated from anoxic soil under the treatment of reductive soil disinfestation.</title>
        <authorList>
            <person name="Ueki A."/>
            <person name="Tonouchi A."/>
            <person name="Honma S."/>
            <person name="Kaku N."/>
            <person name="Ueki K."/>
        </authorList>
    </citation>
    <scope>NUCLEOTIDE SEQUENCE</scope>
    <source>
        <strain evidence="1">TW13</strain>
    </source>
</reference>
<dbReference type="Proteomes" id="UP001058074">
    <property type="component" value="Unassembled WGS sequence"/>
</dbReference>
<keyword evidence="1" id="KW-0808">Transferase</keyword>
<keyword evidence="1" id="KW-0032">Aminotransferase</keyword>
<comment type="caution">
    <text evidence="1">The sequence shown here is derived from an EMBL/GenBank/DDBJ whole genome shotgun (WGS) entry which is preliminary data.</text>
</comment>
<evidence type="ECO:0000313" key="2">
    <source>
        <dbReference type="Proteomes" id="UP001058074"/>
    </source>
</evidence>
<keyword evidence="2" id="KW-1185">Reference proteome</keyword>
<organism evidence="1 2">
    <name type="scientific">Inconstantimicrobium mannanitabidum</name>
    <dbReference type="NCBI Taxonomy" id="1604901"/>
    <lineage>
        <taxon>Bacteria</taxon>
        <taxon>Bacillati</taxon>
        <taxon>Bacillota</taxon>
        <taxon>Clostridia</taxon>
        <taxon>Eubacteriales</taxon>
        <taxon>Clostridiaceae</taxon>
        <taxon>Inconstantimicrobium</taxon>
    </lineage>
</organism>
<evidence type="ECO:0000313" key="1">
    <source>
        <dbReference type="EMBL" id="GKX67821.1"/>
    </source>
</evidence>
<sequence length="365" mass="41551">MEKLDHKDYLNFTVGPVMMDDKIRKIGEQQIPYFRTDEFSYITLESERLIKEIIKTEEKSRVIFLTASGTGAMEATVMNTLSKDDKVLVVNGGSFGHRFEELCEIHEIPHEVIRLECGHKLTKEHLEQYRDKGFTAFLVNAHETSTGVLYDLELIGEFCKEQNIFLIVDSISSFIADKYEMDKCHIDVTIIASQKAIALPPGVSIIVVNERAVKRIEENNVKSMYFNLKSYLSNGERGQTPFTPAVGILIQLNAKLKDIAEVGVETYINRSRALAEDFRNKIKELPFEIVSENLSNAVTPLKPLGKMGAHDIFEYIKDNCNIFVCPNGGELRDTLFRVGHIGDLKIEYNDKLIEVLKDMYKRGML</sequence>
<gene>
    <name evidence="1" type="ORF">rsdtw13_30790</name>
</gene>
<proteinExistence type="predicted"/>
<accession>A0ACB5RFH5</accession>
<protein>
    <submittedName>
        <fullName evidence="1">Serine-pyruvate aminotransferase</fullName>
    </submittedName>
</protein>
<name>A0ACB5RFH5_9CLOT</name>
<dbReference type="EMBL" id="BROD01000001">
    <property type="protein sequence ID" value="GKX67821.1"/>
    <property type="molecule type" value="Genomic_DNA"/>
</dbReference>